<dbReference type="SUPFAM" id="SSF53613">
    <property type="entry name" value="Ribokinase-like"/>
    <property type="match status" value="1"/>
</dbReference>
<dbReference type="AlphaFoldDB" id="A0AAE4HVV8"/>
<feature type="domain" description="Carbohydrate kinase PfkB" evidence="1">
    <location>
        <begin position="24"/>
        <end position="70"/>
    </location>
</feature>
<dbReference type="EMBL" id="JARQAG010000001">
    <property type="protein sequence ID" value="MDT2730968.1"/>
    <property type="molecule type" value="Genomic_DNA"/>
</dbReference>
<dbReference type="Gene3D" id="3.40.1190.20">
    <property type="match status" value="1"/>
</dbReference>
<dbReference type="Proteomes" id="UP001180515">
    <property type="component" value="Unassembled WGS sequence"/>
</dbReference>
<dbReference type="Pfam" id="PF00294">
    <property type="entry name" value="PfkB"/>
    <property type="match status" value="1"/>
</dbReference>
<name>A0AAE4HVV8_9STRE</name>
<evidence type="ECO:0000313" key="3">
    <source>
        <dbReference type="Proteomes" id="UP001180515"/>
    </source>
</evidence>
<dbReference type="InterPro" id="IPR011611">
    <property type="entry name" value="PfkB_dom"/>
</dbReference>
<keyword evidence="2" id="KW-0808">Transferase</keyword>
<protein>
    <submittedName>
        <fullName evidence="2">PfkB family carbohydrate kinase</fullName>
    </submittedName>
</protein>
<sequence length="81" mass="8875">MMLGGCAFNVSIALKEMSIPLLPPVGAGDSHDCAFMVAYLNNQTIKEDLDFANYFASQVVANKGVSLSRETYQNLKQRLDC</sequence>
<gene>
    <name evidence="2" type="ORF">P7G31_01710</name>
</gene>
<evidence type="ECO:0000259" key="1">
    <source>
        <dbReference type="Pfam" id="PF00294"/>
    </source>
</evidence>
<reference evidence="2" key="1">
    <citation type="submission" date="2023-03" db="EMBL/GenBank/DDBJ databases">
        <authorList>
            <person name="Shen W."/>
            <person name="Cai J."/>
        </authorList>
    </citation>
    <scope>NUCLEOTIDE SEQUENCE</scope>
    <source>
        <strain evidence="2">P82-2</strain>
    </source>
</reference>
<keyword evidence="2" id="KW-0418">Kinase</keyword>
<proteinExistence type="predicted"/>
<evidence type="ECO:0000313" key="2">
    <source>
        <dbReference type="EMBL" id="MDT2730968.1"/>
    </source>
</evidence>
<comment type="caution">
    <text evidence="2">The sequence shown here is derived from an EMBL/GenBank/DDBJ whole genome shotgun (WGS) entry which is preliminary data.</text>
</comment>
<dbReference type="GO" id="GO:0016301">
    <property type="term" value="F:kinase activity"/>
    <property type="evidence" value="ECO:0007669"/>
    <property type="project" value="UniProtKB-KW"/>
</dbReference>
<dbReference type="InterPro" id="IPR029056">
    <property type="entry name" value="Ribokinase-like"/>
</dbReference>
<accession>A0AAE4HVV8</accession>
<organism evidence="2 3">
    <name type="scientific">Streptococcus parauberis</name>
    <dbReference type="NCBI Taxonomy" id="1348"/>
    <lineage>
        <taxon>Bacteria</taxon>
        <taxon>Bacillati</taxon>
        <taxon>Bacillota</taxon>
        <taxon>Bacilli</taxon>
        <taxon>Lactobacillales</taxon>
        <taxon>Streptococcaceae</taxon>
        <taxon>Streptococcus</taxon>
    </lineage>
</organism>
<dbReference type="RefSeq" id="WP_238570159.1">
    <property type="nucleotide sequence ID" value="NZ_BAWT01000007.1"/>
</dbReference>